<proteinExistence type="predicted"/>
<dbReference type="PANTHER" id="PTHR18895:SF74">
    <property type="entry name" value="MTRF1L RELEASE FACTOR GLUTAMINE METHYLTRANSFERASE"/>
    <property type="match status" value="1"/>
</dbReference>
<evidence type="ECO:0000313" key="1">
    <source>
        <dbReference type="EMBL" id="EME48124.1"/>
    </source>
</evidence>
<dbReference type="OrthoDB" id="269872at2759"/>
<dbReference type="CDD" id="cd02440">
    <property type="entry name" value="AdoMet_MTases"/>
    <property type="match status" value="1"/>
</dbReference>
<reference evidence="1 2" key="2">
    <citation type="journal article" date="2012" name="PLoS Pathog.">
        <title>Diverse lifestyles and strategies of plant pathogenesis encoded in the genomes of eighteen Dothideomycetes fungi.</title>
        <authorList>
            <person name="Ohm R.A."/>
            <person name="Feau N."/>
            <person name="Henrissat B."/>
            <person name="Schoch C.L."/>
            <person name="Horwitz B.A."/>
            <person name="Barry K.W."/>
            <person name="Condon B.J."/>
            <person name="Copeland A.C."/>
            <person name="Dhillon B."/>
            <person name="Glaser F."/>
            <person name="Hesse C.N."/>
            <person name="Kosti I."/>
            <person name="LaButti K."/>
            <person name="Lindquist E.A."/>
            <person name="Lucas S."/>
            <person name="Salamov A.A."/>
            <person name="Bradshaw R.E."/>
            <person name="Ciuffetti L."/>
            <person name="Hamelin R.C."/>
            <person name="Kema G.H.J."/>
            <person name="Lawrence C."/>
            <person name="Scott J.A."/>
            <person name="Spatafora J.W."/>
            <person name="Turgeon B.G."/>
            <person name="de Wit P.J.G.M."/>
            <person name="Zhong S."/>
            <person name="Goodwin S.B."/>
            <person name="Grigoriev I.V."/>
        </authorList>
    </citation>
    <scope>NUCLEOTIDE SEQUENCE [LARGE SCALE GENOMIC DNA]</scope>
    <source>
        <strain evidence="2">NZE10 / CBS 128990</strain>
    </source>
</reference>
<dbReference type="GO" id="GO:0008168">
    <property type="term" value="F:methyltransferase activity"/>
    <property type="evidence" value="ECO:0007669"/>
    <property type="project" value="InterPro"/>
</dbReference>
<keyword evidence="2" id="KW-1185">Reference proteome</keyword>
<dbReference type="Gene3D" id="3.40.50.150">
    <property type="entry name" value="Vaccinia Virus protein VP39"/>
    <property type="match status" value="1"/>
</dbReference>
<gene>
    <name evidence="1" type="ORF">DOTSEDRAFT_86453</name>
</gene>
<dbReference type="InterPro" id="IPR050320">
    <property type="entry name" value="N5-glutamine_MTase"/>
</dbReference>
<dbReference type="HOGENOM" id="CLU_018398_0_0_1"/>
<protein>
    <submittedName>
        <fullName evidence="1">Uncharacterized protein</fullName>
    </submittedName>
</protein>
<dbReference type="AlphaFoldDB" id="N1Q105"/>
<dbReference type="OMA" id="MPRIPYS"/>
<dbReference type="Proteomes" id="UP000016933">
    <property type="component" value="Unassembled WGS sequence"/>
</dbReference>
<name>N1Q105_DOTSN</name>
<evidence type="ECO:0000313" key="2">
    <source>
        <dbReference type="Proteomes" id="UP000016933"/>
    </source>
</evidence>
<dbReference type="eggNOG" id="KOG2904">
    <property type="taxonomic scope" value="Eukaryota"/>
</dbReference>
<dbReference type="PROSITE" id="PS00092">
    <property type="entry name" value="N6_MTASE"/>
    <property type="match status" value="1"/>
</dbReference>
<organism evidence="1 2">
    <name type="scientific">Dothistroma septosporum (strain NZE10 / CBS 128990)</name>
    <name type="common">Red band needle blight fungus</name>
    <name type="synonym">Mycosphaerella pini</name>
    <dbReference type="NCBI Taxonomy" id="675120"/>
    <lineage>
        <taxon>Eukaryota</taxon>
        <taxon>Fungi</taxon>
        <taxon>Dikarya</taxon>
        <taxon>Ascomycota</taxon>
        <taxon>Pezizomycotina</taxon>
        <taxon>Dothideomycetes</taxon>
        <taxon>Dothideomycetidae</taxon>
        <taxon>Mycosphaerellales</taxon>
        <taxon>Mycosphaerellaceae</taxon>
        <taxon>Dothistroma</taxon>
    </lineage>
</organism>
<dbReference type="SUPFAM" id="SSF53335">
    <property type="entry name" value="S-adenosyl-L-methionine-dependent methyltransferases"/>
    <property type="match status" value="1"/>
</dbReference>
<dbReference type="GO" id="GO:0032259">
    <property type="term" value="P:methylation"/>
    <property type="evidence" value="ECO:0007669"/>
    <property type="project" value="InterPro"/>
</dbReference>
<dbReference type="InterPro" id="IPR002052">
    <property type="entry name" value="DNA_methylase_N6_adenine_CS"/>
</dbReference>
<accession>N1Q105</accession>
<dbReference type="GO" id="GO:0003676">
    <property type="term" value="F:nucleic acid binding"/>
    <property type="evidence" value="ECO:0007669"/>
    <property type="project" value="InterPro"/>
</dbReference>
<dbReference type="GO" id="GO:0005739">
    <property type="term" value="C:mitochondrion"/>
    <property type="evidence" value="ECO:0007669"/>
    <property type="project" value="TreeGrafter"/>
</dbReference>
<dbReference type="PANTHER" id="PTHR18895">
    <property type="entry name" value="HEMK METHYLTRANSFERASE"/>
    <property type="match status" value="1"/>
</dbReference>
<dbReference type="EMBL" id="KB446536">
    <property type="protein sequence ID" value="EME48124.1"/>
    <property type="molecule type" value="Genomic_DNA"/>
</dbReference>
<reference evidence="2" key="1">
    <citation type="journal article" date="2012" name="PLoS Genet.">
        <title>The genomes of the fungal plant pathogens Cladosporium fulvum and Dothistroma septosporum reveal adaptation to different hosts and lifestyles but also signatures of common ancestry.</title>
        <authorList>
            <person name="de Wit P.J.G.M."/>
            <person name="van der Burgt A."/>
            <person name="Oekmen B."/>
            <person name="Stergiopoulos I."/>
            <person name="Abd-Elsalam K.A."/>
            <person name="Aerts A.L."/>
            <person name="Bahkali A.H."/>
            <person name="Beenen H.G."/>
            <person name="Chettri P."/>
            <person name="Cox M.P."/>
            <person name="Datema E."/>
            <person name="de Vries R.P."/>
            <person name="Dhillon B."/>
            <person name="Ganley A.R."/>
            <person name="Griffiths S.A."/>
            <person name="Guo Y."/>
            <person name="Hamelin R.C."/>
            <person name="Henrissat B."/>
            <person name="Kabir M.S."/>
            <person name="Jashni M.K."/>
            <person name="Kema G."/>
            <person name="Klaubauf S."/>
            <person name="Lapidus A."/>
            <person name="Levasseur A."/>
            <person name="Lindquist E."/>
            <person name="Mehrabi R."/>
            <person name="Ohm R.A."/>
            <person name="Owen T.J."/>
            <person name="Salamov A."/>
            <person name="Schwelm A."/>
            <person name="Schijlen E."/>
            <person name="Sun H."/>
            <person name="van den Burg H.A."/>
            <person name="van Ham R.C.H.J."/>
            <person name="Zhang S."/>
            <person name="Goodwin S.B."/>
            <person name="Grigoriev I.V."/>
            <person name="Collemare J."/>
            <person name="Bradshaw R.E."/>
        </authorList>
    </citation>
    <scope>NUCLEOTIDE SEQUENCE [LARGE SCALE GENOMIC DNA]</scope>
    <source>
        <strain evidence="2">NZE10 / CBS 128990</strain>
    </source>
</reference>
<sequence>MPRIHPKDFLRARAINKAVHSLLPVCRDLTSARHEFRWLQEHAAHLSQRLGGLNQQGLLAGFVSRRARGEPLQYILSSGYFGDLEITCRPGVLIPRQETAASVSHLAKRLLFKENEQEQGSKPVRVLDVCTGTGCIPLLFHHEFYQNKSHRYVTLELVGIDISPKALSLARENLLHQIAGRSHCGQRSPIRTRSLHSIAFVQADILKDENWSDDPPSLSEALSRLGNDQDSGVTLPTFDILISNPPYISPKSFITTTRRSVRDYEPKTALVPARSESTSQSDVAIGDTFYSQLLQIADLVKAKILLLEVSDMDQATRVASMAIAAGAWESIEIWRDDPDHNGSVAESIDVGGTKIKVRGSGHGRSVFAYRAEANEWLKM</sequence>
<dbReference type="InterPro" id="IPR029063">
    <property type="entry name" value="SAM-dependent_MTases_sf"/>
</dbReference>
<dbReference type="STRING" id="675120.N1Q105"/>